<feature type="compositionally biased region" description="Basic and acidic residues" evidence="1">
    <location>
        <begin position="150"/>
        <end position="163"/>
    </location>
</feature>
<feature type="region of interest" description="Disordered" evidence="1">
    <location>
        <begin position="150"/>
        <end position="185"/>
    </location>
</feature>
<gene>
    <name evidence="2" type="ORF">FOYG_17441</name>
</gene>
<protein>
    <submittedName>
        <fullName evidence="2">Uncharacterized protein</fullName>
    </submittedName>
</protein>
<sequence length="437" mass="50261">MHSLEKSQFTNSIVTNHLIMPNHSYTPRSAEDYQAISDAHGGLRVFWQLKSDELRSSASKWNVRHLIAYRLLVHPLEWKTLPCLNDHNESCSLCNPRLAYQNLDWGIIQSLVGSNPDGITTKPDSELLTLPLGQLWVDLARAIRHDRDVEPRQHPQRERRMVQKEGYQNSSTTIHGSSSPTIPSSSEYEFEMGLEREDIDKDEHDARRARPEEVTVRLVTSFLELALLRCLLQHNLCDTEVRPRVERRKAEYRLGNLITIKAEDDGGICKMRKRYGFWEVEHPYQALLEAKRVFKDIEFNEKENKHVPVLSNEYLAQYLGEAVITWGSNQQLLGDGIFVVASVGTFIRFIRYEFGSNYAQYLSATTLNEQLDIISDPRKDTFVHMHGTRWFNLQSGEGRRGALCCLLALHRWFDPGVEDGSDFESDAMESVDGESRI</sequence>
<evidence type="ECO:0000313" key="3">
    <source>
        <dbReference type="Proteomes" id="UP000030753"/>
    </source>
</evidence>
<dbReference type="AlphaFoldDB" id="W9HEH7"/>
<dbReference type="OrthoDB" id="4646997at2759"/>
<evidence type="ECO:0000313" key="2">
    <source>
        <dbReference type="EMBL" id="EWY79394.1"/>
    </source>
</evidence>
<dbReference type="EMBL" id="JH717871">
    <property type="protein sequence ID" value="EWY79394.1"/>
    <property type="molecule type" value="Genomic_DNA"/>
</dbReference>
<feature type="compositionally biased region" description="Low complexity" evidence="1">
    <location>
        <begin position="170"/>
        <end position="185"/>
    </location>
</feature>
<dbReference type="Proteomes" id="UP000030753">
    <property type="component" value="Unassembled WGS sequence"/>
</dbReference>
<accession>W9HEH7</accession>
<evidence type="ECO:0000256" key="1">
    <source>
        <dbReference type="SAM" id="MobiDB-lite"/>
    </source>
</evidence>
<reference evidence="2 3" key="1">
    <citation type="submission" date="2011-06" db="EMBL/GenBank/DDBJ databases">
        <title>The Genome Sequence of Fusarium oxysporum FOSC 3-a.</title>
        <authorList>
            <consortium name="The Broad Institute Genome Sequencing Platform"/>
            <person name="Ma L.-J."/>
            <person name="Gale L.R."/>
            <person name="Schwartz D.C."/>
            <person name="Zhou S."/>
            <person name="Corby-Kistler H."/>
            <person name="Young S.K."/>
            <person name="Zeng Q."/>
            <person name="Gargeya S."/>
            <person name="Fitzgerald M."/>
            <person name="Haas B."/>
            <person name="Abouelleil A."/>
            <person name="Alvarado L."/>
            <person name="Arachchi H.M."/>
            <person name="Berlin A."/>
            <person name="Brown A."/>
            <person name="Chapman S.B."/>
            <person name="Chen Z."/>
            <person name="Dunbar C."/>
            <person name="Freedman E."/>
            <person name="Gearin G."/>
            <person name="Gellesch M."/>
            <person name="Goldberg J."/>
            <person name="Griggs A."/>
            <person name="Gujja S."/>
            <person name="Heiman D."/>
            <person name="Howarth C."/>
            <person name="Larson L."/>
            <person name="Lui A."/>
            <person name="MacDonald P.J.P."/>
            <person name="Mehta T."/>
            <person name="Montmayeur A."/>
            <person name="Murphy C."/>
            <person name="Neiman D."/>
            <person name="Pearson M."/>
            <person name="Priest M."/>
            <person name="Roberts A."/>
            <person name="Saif S."/>
            <person name="Shea T."/>
            <person name="Shenoy N."/>
            <person name="Sisk P."/>
            <person name="Stolte C."/>
            <person name="Sykes S."/>
            <person name="Wortman J."/>
            <person name="Nusbaum C."/>
            <person name="Birren B."/>
        </authorList>
    </citation>
    <scope>NUCLEOTIDE SEQUENCE [LARGE SCALE GENOMIC DNA]</scope>
    <source>
        <strain evidence="3">FOSC 3-a</strain>
    </source>
</reference>
<organism evidence="2 3">
    <name type="scientific">Fusarium oxysporum NRRL 32931</name>
    <dbReference type="NCBI Taxonomy" id="660029"/>
    <lineage>
        <taxon>Eukaryota</taxon>
        <taxon>Fungi</taxon>
        <taxon>Dikarya</taxon>
        <taxon>Ascomycota</taxon>
        <taxon>Pezizomycotina</taxon>
        <taxon>Sordariomycetes</taxon>
        <taxon>Hypocreomycetidae</taxon>
        <taxon>Hypocreales</taxon>
        <taxon>Nectriaceae</taxon>
        <taxon>Fusarium</taxon>
        <taxon>Fusarium oxysporum species complex</taxon>
    </lineage>
</organism>
<name>W9HEH7_FUSOX</name>
<proteinExistence type="predicted"/>